<dbReference type="EMBL" id="JAWNFY010000020">
    <property type="protein sequence ID" value="MDY5146838.1"/>
    <property type="molecule type" value="Genomic_DNA"/>
</dbReference>
<name>A0AAW9HHV0_9ACTO</name>
<evidence type="ECO:0000313" key="5">
    <source>
        <dbReference type="EMBL" id="MDY5146838.1"/>
    </source>
</evidence>
<dbReference type="PANTHER" id="PTHR30204:SF97">
    <property type="entry name" value="MERR FAMILY REGULATORY PROTEIN"/>
    <property type="match status" value="1"/>
</dbReference>
<dbReference type="Pfam" id="PF13411">
    <property type="entry name" value="MerR_1"/>
    <property type="match status" value="1"/>
</dbReference>
<evidence type="ECO:0000313" key="6">
    <source>
        <dbReference type="Proteomes" id="UP001284901"/>
    </source>
</evidence>
<evidence type="ECO:0000313" key="4">
    <source>
        <dbReference type="EMBL" id="MDY5140016.1"/>
    </source>
</evidence>
<feature type="region of interest" description="Disordered" evidence="2">
    <location>
        <begin position="1"/>
        <end position="43"/>
    </location>
</feature>
<evidence type="ECO:0000256" key="1">
    <source>
        <dbReference type="ARBA" id="ARBA00023125"/>
    </source>
</evidence>
<dbReference type="PROSITE" id="PS50937">
    <property type="entry name" value="HTH_MERR_2"/>
    <property type="match status" value="1"/>
</dbReference>
<dbReference type="InterPro" id="IPR000551">
    <property type="entry name" value="MerR-type_HTH_dom"/>
</dbReference>
<evidence type="ECO:0000259" key="3">
    <source>
        <dbReference type="PROSITE" id="PS50937"/>
    </source>
</evidence>
<keyword evidence="6" id="KW-1185">Reference proteome</keyword>
<dbReference type="Proteomes" id="UP001284901">
    <property type="component" value="Unassembled WGS sequence"/>
</dbReference>
<accession>A0AAW9HHV0</accession>
<dbReference type="RefSeq" id="WP_231366710.1">
    <property type="nucleotide sequence ID" value="NZ_JASOHT010000187.1"/>
</dbReference>
<reference evidence="4 6" key="1">
    <citation type="submission" date="2023-10" db="EMBL/GenBank/DDBJ databases">
        <title>Whole Genome based description of the genera Actinobaculum and Actinotignum reveals a complex phylogenetic relationship within the species included in the genus Actinotignum.</title>
        <authorList>
            <person name="Jensen C.S."/>
            <person name="Dargis R."/>
            <person name="Kemp M."/>
            <person name="Christensen J.J."/>
        </authorList>
    </citation>
    <scope>NUCLEOTIDE SEQUENCE</scope>
    <source>
        <strain evidence="5 6">SLA_B089</strain>
        <strain evidence="4">SLA_B245</strain>
    </source>
</reference>
<protein>
    <submittedName>
        <fullName evidence="4">MerR family transcriptional regulator</fullName>
    </submittedName>
</protein>
<dbReference type="SUPFAM" id="SSF46955">
    <property type="entry name" value="Putative DNA-binding domain"/>
    <property type="match status" value="1"/>
</dbReference>
<dbReference type="Proteomes" id="UP001288320">
    <property type="component" value="Unassembled WGS sequence"/>
</dbReference>
<dbReference type="SMART" id="SM00422">
    <property type="entry name" value="HTH_MERR"/>
    <property type="match status" value="1"/>
</dbReference>
<dbReference type="AlphaFoldDB" id="A0AAW9HHV0"/>
<dbReference type="Gene3D" id="1.10.1660.10">
    <property type="match status" value="1"/>
</dbReference>
<dbReference type="InterPro" id="IPR009061">
    <property type="entry name" value="DNA-bd_dom_put_sf"/>
</dbReference>
<dbReference type="GO" id="GO:0003700">
    <property type="term" value="F:DNA-binding transcription factor activity"/>
    <property type="evidence" value="ECO:0007669"/>
    <property type="project" value="InterPro"/>
</dbReference>
<evidence type="ECO:0000313" key="7">
    <source>
        <dbReference type="Proteomes" id="UP001288320"/>
    </source>
</evidence>
<dbReference type="PANTHER" id="PTHR30204">
    <property type="entry name" value="REDOX-CYCLING DRUG-SENSING TRANSCRIPTIONAL ACTIVATOR SOXR"/>
    <property type="match status" value="1"/>
</dbReference>
<dbReference type="InterPro" id="IPR047057">
    <property type="entry name" value="MerR_fam"/>
</dbReference>
<gene>
    <name evidence="4" type="ORF">R6G74_01625</name>
    <name evidence="5" type="ORF">R6P33_07410</name>
</gene>
<organism evidence="4 7">
    <name type="scientific">Actinotignum timonense</name>
    <dbReference type="NCBI Taxonomy" id="1870995"/>
    <lineage>
        <taxon>Bacteria</taxon>
        <taxon>Bacillati</taxon>
        <taxon>Actinomycetota</taxon>
        <taxon>Actinomycetes</taxon>
        <taxon>Actinomycetales</taxon>
        <taxon>Actinomycetaceae</taxon>
        <taxon>Actinotignum</taxon>
    </lineage>
</organism>
<feature type="compositionally biased region" description="Polar residues" evidence="2">
    <location>
        <begin position="9"/>
        <end position="20"/>
    </location>
</feature>
<dbReference type="GO" id="GO:0003677">
    <property type="term" value="F:DNA binding"/>
    <property type="evidence" value="ECO:0007669"/>
    <property type="project" value="UniProtKB-KW"/>
</dbReference>
<dbReference type="CDD" id="cd00592">
    <property type="entry name" value="HTH_MerR-like"/>
    <property type="match status" value="1"/>
</dbReference>
<proteinExistence type="predicted"/>
<dbReference type="EMBL" id="JAWNFV010000002">
    <property type="protein sequence ID" value="MDY5140016.1"/>
    <property type="molecule type" value="Genomic_DNA"/>
</dbReference>
<comment type="caution">
    <text evidence="4">The sequence shown here is derived from an EMBL/GenBank/DDBJ whole genome shotgun (WGS) entry which is preliminary data.</text>
</comment>
<evidence type="ECO:0000256" key="2">
    <source>
        <dbReference type="SAM" id="MobiDB-lite"/>
    </source>
</evidence>
<sequence>MRDTPVISRASTATPDSSFPHTCAPRRMRTDGSPSTWPHDLSHEPTLRIGEVRRALTDEFPMLSVSKIRHYESINLISPYRTATNQRLFSTSDTERLRFILREQRDRFLPLDQIREELRQLDEGIIEAPGRPGGMRAVAAPEVRRPKPGERITQAELADMTGAALGTIEELVTAGILATDARGRLSAQSADIVRYCVMLLEAGYDLRQIRSVKNSAHAQAVMITTQLATELAKKTPVASERALNQAAEDGTTIARLYGALLTENVEVELR</sequence>
<keyword evidence="1" id="KW-0238">DNA-binding</keyword>
<feature type="domain" description="HTH merR-type" evidence="3">
    <location>
        <begin position="46"/>
        <end position="120"/>
    </location>
</feature>